<gene>
    <name evidence="3" type="ORF">A3B54_04455</name>
</gene>
<dbReference type="EMBL" id="MFBT01000036">
    <property type="protein sequence ID" value="OGD98492.1"/>
    <property type="molecule type" value="Genomic_DNA"/>
</dbReference>
<protein>
    <recommendedName>
        <fullName evidence="5">DUF359 domain-containing protein</fullName>
    </recommendedName>
</protein>
<evidence type="ECO:0000256" key="1">
    <source>
        <dbReference type="ARBA" id="ARBA00022741"/>
    </source>
</evidence>
<evidence type="ECO:0000256" key="2">
    <source>
        <dbReference type="ARBA" id="ARBA00023134"/>
    </source>
</evidence>
<dbReference type="AlphaFoldDB" id="A0A1F5H2V1"/>
<evidence type="ECO:0000313" key="4">
    <source>
        <dbReference type="Proteomes" id="UP000177039"/>
    </source>
</evidence>
<dbReference type="GO" id="GO:0015937">
    <property type="term" value="P:coenzyme A biosynthetic process"/>
    <property type="evidence" value="ECO:0007669"/>
    <property type="project" value="InterPro"/>
</dbReference>
<dbReference type="InterPro" id="IPR007164">
    <property type="entry name" value="GTP-dep_dephospho-CoA_kin"/>
</dbReference>
<keyword evidence="1" id="KW-0547">Nucleotide-binding</keyword>
<dbReference type="HAMAP" id="MF_00590">
    <property type="entry name" value="Dephospho_CoA_kinase_GTP_dep"/>
    <property type="match status" value="1"/>
</dbReference>
<evidence type="ECO:0000313" key="3">
    <source>
        <dbReference type="EMBL" id="OGD98492.1"/>
    </source>
</evidence>
<dbReference type="PANTHER" id="PTHR40732">
    <property type="entry name" value="UPF0218 PROTEIN TK1697"/>
    <property type="match status" value="1"/>
</dbReference>
<dbReference type="GO" id="GO:0016301">
    <property type="term" value="F:kinase activity"/>
    <property type="evidence" value="ECO:0007669"/>
    <property type="project" value="InterPro"/>
</dbReference>
<proteinExistence type="inferred from homology"/>
<dbReference type="Pfam" id="PF04019">
    <property type="entry name" value="DUF359"/>
    <property type="match status" value="1"/>
</dbReference>
<name>A0A1F5H2V1_9BACT</name>
<dbReference type="GO" id="GO:0005525">
    <property type="term" value="F:GTP binding"/>
    <property type="evidence" value="ECO:0007669"/>
    <property type="project" value="UniProtKB-KW"/>
</dbReference>
<evidence type="ECO:0008006" key="5">
    <source>
        <dbReference type="Google" id="ProtNLM"/>
    </source>
</evidence>
<dbReference type="PANTHER" id="PTHR40732:SF1">
    <property type="entry name" value="GTP-DEPENDENT DEPHOSPHO-COA KINASE"/>
    <property type="match status" value="1"/>
</dbReference>
<dbReference type="Proteomes" id="UP000177039">
    <property type="component" value="Unassembled WGS sequence"/>
</dbReference>
<dbReference type="PIRSF" id="PIRSF006533">
    <property type="entry name" value="UCP006533"/>
    <property type="match status" value="1"/>
</dbReference>
<sequence length="186" mass="20785">MNREGFSFYKFLSQTGQFNLPQKLRLELARPHGQLFSSTDEIEFRQLDSTVITVGDQTTSNFIKAGILLNLAIVDFKIARKKQFRTLSELGFSRKITAITVINRAGCIKRSLILAIIKIFQENLVKPAAIRVLGEEDLAVLPVVLLAPVGSSVFYGQPDQGVVCVKVTEEKKAEFLKILGQFKIII</sequence>
<keyword evidence="2" id="KW-0342">GTP-binding</keyword>
<accession>A0A1F5H2V1</accession>
<organism evidence="3 4">
    <name type="scientific">Candidatus Curtissbacteria bacterium RIFCSPLOWO2_01_FULL_42_50</name>
    <dbReference type="NCBI Taxonomy" id="1797730"/>
    <lineage>
        <taxon>Bacteria</taxon>
        <taxon>Candidatus Curtissiibacteriota</taxon>
    </lineage>
</organism>
<reference evidence="3 4" key="1">
    <citation type="journal article" date="2016" name="Nat. Commun.">
        <title>Thousands of microbial genomes shed light on interconnected biogeochemical processes in an aquifer system.</title>
        <authorList>
            <person name="Anantharaman K."/>
            <person name="Brown C.T."/>
            <person name="Hug L.A."/>
            <person name="Sharon I."/>
            <person name="Castelle C.J."/>
            <person name="Probst A.J."/>
            <person name="Thomas B.C."/>
            <person name="Singh A."/>
            <person name="Wilkins M.J."/>
            <person name="Karaoz U."/>
            <person name="Brodie E.L."/>
            <person name="Williams K.H."/>
            <person name="Hubbard S.S."/>
            <person name="Banfield J.F."/>
        </authorList>
    </citation>
    <scope>NUCLEOTIDE SEQUENCE [LARGE SCALE GENOMIC DNA]</scope>
</reference>
<comment type="caution">
    <text evidence="3">The sequence shown here is derived from an EMBL/GenBank/DDBJ whole genome shotgun (WGS) entry which is preliminary data.</text>
</comment>